<dbReference type="EMBL" id="KQ965736">
    <property type="protein sequence ID" value="KXS20131.1"/>
    <property type="molecule type" value="Genomic_DNA"/>
</dbReference>
<organism evidence="2 3">
    <name type="scientific">Gonapodya prolifera (strain JEL478)</name>
    <name type="common">Monoblepharis prolifera</name>
    <dbReference type="NCBI Taxonomy" id="1344416"/>
    <lineage>
        <taxon>Eukaryota</taxon>
        <taxon>Fungi</taxon>
        <taxon>Fungi incertae sedis</taxon>
        <taxon>Chytridiomycota</taxon>
        <taxon>Chytridiomycota incertae sedis</taxon>
        <taxon>Monoblepharidomycetes</taxon>
        <taxon>Monoblepharidales</taxon>
        <taxon>Gonapodyaceae</taxon>
        <taxon>Gonapodya</taxon>
    </lineage>
</organism>
<evidence type="ECO:0000256" key="1">
    <source>
        <dbReference type="SAM" id="MobiDB-lite"/>
    </source>
</evidence>
<protein>
    <submittedName>
        <fullName evidence="2">Uncharacterized protein</fullName>
    </submittedName>
</protein>
<proteinExistence type="predicted"/>
<reference evidence="2 3" key="1">
    <citation type="journal article" date="2015" name="Genome Biol. Evol.">
        <title>Phylogenomic analyses indicate that early fungi evolved digesting cell walls of algal ancestors of land plants.</title>
        <authorList>
            <person name="Chang Y."/>
            <person name="Wang S."/>
            <person name="Sekimoto S."/>
            <person name="Aerts A.L."/>
            <person name="Choi C."/>
            <person name="Clum A."/>
            <person name="LaButti K.M."/>
            <person name="Lindquist E.A."/>
            <person name="Yee Ngan C."/>
            <person name="Ohm R.A."/>
            <person name="Salamov A.A."/>
            <person name="Grigoriev I.V."/>
            <person name="Spatafora J.W."/>
            <person name="Berbee M.L."/>
        </authorList>
    </citation>
    <scope>NUCLEOTIDE SEQUENCE [LARGE SCALE GENOMIC DNA]</scope>
    <source>
        <strain evidence="2 3">JEL478</strain>
    </source>
</reference>
<gene>
    <name evidence="2" type="ORF">M427DRAFT_131531</name>
</gene>
<sequence>MEIRPSGAPPAAQPASAGPPHSTTRTPGAATFRPFIALEPLHILKHASPASPSPSSDPALNPWQRPLLVPRLRVPLAPTHLTSGSGPNSLKLDPYLSARSLVASLDPAQRRVVHELGRVLDGETDPKAGIVAHEVRAEIVRLLAEESRDVLPIVFGESPEETEVAEGGVEQSGEVLEGARKARRAKPRWAFENARVCCRRRIVFLHPPSNFLLKWRCRVLFFSSSSASLLQWCRCVLFLSPPFSSSL</sequence>
<name>A0A139ATS7_GONPJ</name>
<feature type="region of interest" description="Disordered" evidence="1">
    <location>
        <begin position="1"/>
        <end position="28"/>
    </location>
</feature>
<dbReference type="AlphaFoldDB" id="A0A139ATS7"/>
<accession>A0A139ATS7</accession>
<evidence type="ECO:0000313" key="2">
    <source>
        <dbReference type="EMBL" id="KXS20131.1"/>
    </source>
</evidence>
<keyword evidence="3" id="KW-1185">Reference proteome</keyword>
<dbReference type="Proteomes" id="UP000070544">
    <property type="component" value="Unassembled WGS sequence"/>
</dbReference>
<dbReference type="OrthoDB" id="10690360at2759"/>
<evidence type="ECO:0000313" key="3">
    <source>
        <dbReference type="Proteomes" id="UP000070544"/>
    </source>
</evidence>